<reference evidence="2 3" key="1">
    <citation type="submission" date="2019-07" db="EMBL/GenBank/DDBJ databases">
        <title>De Novo Assembly of kiwifruit Actinidia rufa.</title>
        <authorList>
            <person name="Sugita-Konishi S."/>
            <person name="Sato K."/>
            <person name="Mori E."/>
            <person name="Abe Y."/>
            <person name="Kisaki G."/>
            <person name="Hamano K."/>
            <person name="Suezawa K."/>
            <person name="Otani M."/>
            <person name="Fukuda T."/>
            <person name="Manabe T."/>
            <person name="Gomi K."/>
            <person name="Tabuchi M."/>
            <person name="Akimitsu K."/>
            <person name="Kataoka I."/>
        </authorList>
    </citation>
    <scope>NUCLEOTIDE SEQUENCE [LARGE SCALE GENOMIC DNA]</scope>
    <source>
        <strain evidence="3">cv. Fuchu</strain>
    </source>
</reference>
<name>A0A7J0E3K1_9ERIC</name>
<accession>A0A7J0E3K1</accession>
<sequence length="320" mass="34963">MTDEMNRLPSSPRENPPEASPLGNDLLDNGDDLGSVTHSSPDTLLSTMNQGDLDQLRKTYSFPAGVQARIPAENETILSTHPGEVAFYKAAFPAGLSKRCNKLPLLIDTEKAKMRKVLQKIGPEGYFNVPDVLDSRTFHHFFTSGRGEMFSSGGDKDMSRDGVVAASADKVMSERITLSKLAKRVDDKKNKERSKVATSSNIGVMIQEKRPQDEVQDLVVDDSKGKEVALPPKAKKAKPSKAASKGVKPPMTPKGESSKRPLFMRVGEVLGKGTSVYASPFVEEKLLSGVILPANREKVDKLSLDQVVTKFFHVLSQILI</sequence>
<gene>
    <name evidence="2" type="ORF">Acr_01g0006510</name>
</gene>
<evidence type="ECO:0000313" key="3">
    <source>
        <dbReference type="Proteomes" id="UP000585474"/>
    </source>
</evidence>
<proteinExistence type="predicted"/>
<dbReference type="EMBL" id="BJWL01000001">
    <property type="protein sequence ID" value="GFY80842.1"/>
    <property type="molecule type" value="Genomic_DNA"/>
</dbReference>
<dbReference type="Proteomes" id="UP000585474">
    <property type="component" value="Unassembled WGS sequence"/>
</dbReference>
<feature type="compositionally biased region" description="Low complexity" evidence="1">
    <location>
        <begin position="240"/>
        <end position="249"/>
    </location>
</feature>
<protein>
    <submittedName>
        <fullName evidence="2">Uncharacterized protein</fullName>
    </submittedName>
</protein>
<organism evidence="2 3">
    <name type="scientific">Actinidia rufa</name>
    <dbReference type="NCBI Taxonomy" id="165716"/>
    <lineage>
        <taxon>Eukaryota</taxon>
        <taxon>Viridiplantae</taxon>
        <taxon>Streptophyta</taxon>
        <taxon>Embryophyta</taxon>
        <taxon>Tracheophyta</taxon>
        <taxon>Spermatophyta</taxon>
        <taxon>Magnoliopsida</taxon>
        <taxon>eudicotyledons</taxon>
        <taxon>Gunneridae</taxon>
        <taxon>Pentapetalae</taxon>
        <taxon>asterids</taxon>
        <taxon>Ericales</taxon>
        <taxon>Actinidiaceae</taxon>
        <taxon>Actinidia</taxon>
    </lineage>
</organism>
<evidence type="ECO:0000313" key="2">
    <source>
        <dbReference type="EMBL" id="GFY80842.1"/>
    </source>
</evidence>
<feature type="compositionally biased region" description="Polar residues" evidence="1">
    <location>
        <begin position="36"/>
        <end position="46"/>
    </location>
</feature>
<feature type="region of interest" description="Disordered" evidence="1">
    <location>
        <begin position="222"/>
        <end position="259"/>
    </location>
</feature>
<comment type="caution">
    <text evidence="2">The sequence shown here is derived from an EMBL/GenBank/DDBJ whole genome shotgun (WGS) entry which is preliminary data.</text>
</comment>
<keyword evidence="3" id="KW-1185">Reference proteome</keyword>
<dbReference type="AlphaFoldDB" id="A0A7J0E3K1"/>
<feature type="region of interest" description="Disordered" evidence="1">
    <location>
        <begin position="1"/>
        <end position="46"/>
    </location>
</feature>
<evidence type="ECO:0000256" key="1">
    <source>
        <dbReference type="SAM" id="MobiDB-lite"/>
    </source>
</evidence>